<organism evidence="3 4">
    <name type="scientific">Tumebacillus lacus</name>
    <dbReference type="NCBI Taxonomy" id="2995335"/>
    <lineage>
        <taxon>Bacteria</taxon>
        <taxon>Bacillati</taxon>
        <taxon>Bacillota</taxon>
        <taxon>Bacilli</taxon>
        <taxon>Bacillales</taxon>
        <taxon>Alicyclobacillaceae</taxon>
        <taxon>Tumebacillus</taxon>
    </lineage>
</organism>
<dbReference type="Gene3D" id="3.90.1200.10">
    <property type="match status" value="1"/>
</dbReference>
<evidence type="ECO:0000256" key="1">
    <source>
        <dbReference type="SAM" id="MobiDB-lite"/>
    </source>
</evidence>
<name>A0ABT3X4M2_9BACL</name>
<gene>
    <name evidence="3" type="ORF">OS242_15610</name>
</gene>
<dbReference type="Gene3D" id="3.30.200.20">
    <property type="entry name" value="Phosphorylase Kinase, domain 1"/>
    <property type="match status" value="1"/>
</dbReference>
<feature type="region of interest" description="Disordered" evidence="1">
    <location>
        <begin position="369"/>
        <end position="458"/>
    </location>
</feature>
<evidence type="ECO:0000259" key="2">
    <source>
        <dbReference type="Pfam" id="PF01636"/>
    </source>
</evidence>
<feature type="domain" description="Aminoglycoside phosphotransferase" evidence="2">
    <location>
        <begin position="57"/>
        <end position="265"/>
    </location>
</feature>
<protein>
    <submittedName>
        <fullName evidence="3">CotS family spore coat protein</fullName>
    </submittedName>
</protein>
<keyword evidence="3" id="KW-0946">Virion</keyword>
<dbReference type="Proteomes" id="UP001208017">
    <property type="component" value="Unassembled WGS sequence"/>
</dbReference>
<sequence length="458" mass="52413">MGKKKDERELLETFDLYGADPEILREWDLAVEKVRQVRGVLKIKTPAGYRMLKKVTASDARVRFVHEAIEHLAAGGFAHVPRFIRTKYGDPYVVQGDEIYYLTDWLPGKEADLKKTKNIFLAAETLARLHNAGNGCEGGGFGHEAREDFTAQWGRFRAKLGSYDESLEDRRDEQNEMDRVYAQHRGELIQMIDHAAGQLAEAPYGEVLAWAREHKTICHGSFSRQNLIVDRERMAVIDFDHCHYGHPIHDLGGLLARYMPRYEWDAEIGFSILDVYRGVREVSNEEMTVLAAYLAFPARTLETVEWYFEGKKEWEPAKFASRFRKSLASDHGRETFVQEMIDRYRLNMAAPSFAPQVEDVDAYGDLGEMESSSVERRDDGWQEDADAPAIKRRETVSVEVEEEEPEVTLASSLDAVTEEDDELQIPVPRHPNRYKVKRSTAEPRRKKSDGGPWTPGGR</sequence>
<reference evidence="3 4" key="1">
    <citation type="submission" date="2022-11" db="EMBL/GenBank/DDBJ databases">
        <title>Study of microbial diversity in lake waters.</title>
        <authorList>
            <person name="Zhang J."/>
        </authorList>
    </citation>
    <scope>NUCLEOTIDE SEQUENCE [LARGE SCALE GENOMIC DNA]</scope>
    <source>
        <strain evidence="3 4">DT12</strain>
    </source>
</reference>
<dbReference type="SUPFAM" id="SSF56112">
    <property type="entry name" value="Protein kinase-like (PK-like)"/>
    <property type="match status" value="1"/>
</dbReference>
<dbReference type="PANTHER" id="PTHR39179:SF1">
    <property type="entry name" value="SPORE COAT PROTEIN I"/>
    <property type="match status" value="1"/>
</dbReference>
<dbReference type="InterPro" id="IPR011009">
    <property type="entry name" value="Kinase-like_dom_sf"/>
</dbReference>
<keyword evidence="4" id="KW-1185">Reference proteome</keyword>
<dbReference type="Pfam" id="PF01636">
    <property type="entry name" value="APH"/>
    <property type="match status" value="1"/>
</dbReference>
<dbReference type="NCBIfam" id="TIGR02906">
    <property type="entry name" value="spore_CotS"/>
    <property type="match status" value="1"/>
</dbReference>
<dbReference type="InterPro" id="IPR014255">
    <property type="entry name" value="Spore_coat_CotS"/>
</dbReference>
<proteinExistence type="predicted"/>
<dbReference type="PANTHER" id="PTHR39179">
    <property type="entry name" value="SPORE COAT PROTEIN I"/>
    <property type="match status" value="1"/>
</dbReference>
<accession>A0ABT3X4M2</accession>
<dbReference type="InterPro" id="IPR047175">
    <property type="entry name" value="CotS-like"/>
</dbReference>
<evidence type="ECO:0000313" key="3">
    <source>
        <dbReference type="EMBL" id="MCX7571376.1"/>
    </source>
</evidence>
<keyword evidence="3" id="KW-0167">Capsid protein</keyword>
<dbReference type="EMBL" id="JAPMLT010000010">
    <property type="protein sequence ID" value="MCX7571376.1"/>
    <property type="molecule type" value="Genomic_DNA"/>
</dbReference>
<dbReference type="InterPro" id="IPR002575">
    <property type="entry name" value="Aminoglycoside_PTrfase"/>
</dbReference>
<comment type="caution">
    <text evidence="3">The sequence shown here is derived from an EMBL/GenBank/DDBJ whole genome shotgun (WGS) entry which is preliminary data.</text>
</comment>
<evidence type="ECO:0000313" key="4">
    <source>
        <dbReference type="Proteomes" id="UP001208017"/>
    </source>
</evidence>
<dbReference type="RefSeq" id="WP_267152624.1">
    <property type="nucleotide sequence ID" value="NZ_JAPMLT010000010.1"/>
</dbReference>